<evidence type="ECO:0000313" key="2">
    <source>
        <dbReference type="Proteomes" id="UP001375240"/>
    </source>
</evidence>
<dbReference type="Proteomes" id="UP001375240">
    <property type="component" value="Unassembled WGS sequence"/>
</dbReference>
<evidence type="ECO:0000313" key="1">
    <source>
        <dbReference type="EMBL" id="KAK6336294.1"/>
    </source>
</evidence>
<accession>A0AAV9U7M0</accession>
<reference evidence="1 2" key="1">
    <citation type="submission" date="2019-10" db="EMBL/GenBank/DDBJ databases">
        <authorList>
            <person name="Palmer J.M."/>
        </authorList>
    </citation>
    <scope>NUCLEOTIDE SEQUENCE [LARGE SCALE GENOMIC DNA]</scope>
    <source>
        <strain evidence="1 2">TWF696</strain>
    </source>
</reference>
<evidence type="ECO:0008006" key="3">
    <source>
        <dbReference type="Google" id="ProtNLM"/>
    </source>
</evidence>
<protein>
    <recommendedName>
        <fullName evidence="3">F5/8 type C domain-containing protein</fullName>
    </recommendedName>
</protein>
<comment type="caution">
    <text evidence="1">The sequence shown here is derived from an EMBL/GenBank/DDBJ whole genome shotgun (WGS) entry which is preliminary data.</text>
</comment>
<keyword evidence="2" id="KW-1185">Reference proteome</keyword>
<dbReference type="EMBL" id="JAVHNQ010000011">
    <property type="protein sequence ID" value="KAK6336294.1"/>
    <property type="molecule type" value="Genomic_DNA"/>
</dbReference>
<organism evidence="1 2">
    <name type="scientific">Orbilia brochopaga</name>
    <dbReference type="NCBI Taxonomy" id="3140254"/>
    <lineage>
        <taxon>Eukaryota</taxon>
        <taxon>Fungi</taxon>
        <taxon>Dikarya</taxon>
        <taxon>Ascomycota</taxon>
        <taxon>Pezizomycotina</taxon>
        <taxon>Orbiliomycetes</taxon>
        <taxon>Orbiliales</taxon>
        <taxon>Orbiliaceae</taxon>
        <taxon>Orbilia</taxon>
    </lineage>
</organism>
<name>A0AAV9U7M0_9PEZI</name>
<gene>
    <name evidence="1" type="ORF">TWF696_001856</name>
</gene>
<sequence length="240" mass="26707">MNLGDPSKQSLSRVNKRDYLAAEDAWTGNVNTTEEWSRATDDAWIEVQLEFPMRIFDESSTKIYISMNGLLSLTDPGKISSLPPKSLPIDPASCGSPCIPDNTLAVLWQDLYIPPNMPGLTVEWAYHEPTTSVPQLGHHYHFFWTLCQKGAHIGTPGPGKPCGDATRQVLMNYYEKRPGMFYLTWTDIPDDLKQPFVVGAQAYPKYLSGAYPGKYQDSNQACLILDTQKNTATAGDPLKC</sequence>
<proteinExistence type="predicted"/>
<dbReference type="AlphaFoldDB" id="A0AAV9U7M0"/>